<dbReference type="InParanoid" id="A0A540VHD7"/>
<dbReference type="Proteomes" id="UP000317371">
    <property type="component" value="Unassembled WGS sequence"/>
</dbReference>
<dbReference type="InterPro" id="IPR027417">
    <property type="entry name" value="P-loop_NTPase"/>
</dbReference>
<keyword evidence="2" id="KW-1185">Reference proteome</keyword>
<dbReference type="EMBL" id="VIGC01000009">
    <property type="protein sequence ID" value="TQE96175.1"/>
    <property type="molecule type" value="Genomic_DNA"/>
</dbReference>
<dbReference type="SUPFAM" id="SSF52540">
    <property type="entry name" value="P-loop containing nucleoside triphosphate hydrolases"/>
    <property type="match status" value="1"/>
</dbReference>
<organism evidence="1 2">
    <name type="scientific">Litorilinea aerophila</name>
    <dbReference type="NCBI Taxonomy" id="1204385"/>
    <lineage>
        <taxon>Bacteria</taxon>
        <taxon>Bacillati</taxon>
        <taxon>Chloroflexota</taxon>
        <taxon>Caldilineae</taxon>
        <taxon>Caldilineales</taxon>
        <taxon>Caldilineaceae</taxon>
        <taxon>Litorilinea</taxon>
    </lineage>
</organism>
<dbReference type="OrthoDB" id="9772976at2"/>
<accession>A0A540VHD7</accession>
<dbReference type="Pfam" id="PF10923">
    <property type="entry name" value="BrxC_BrxD"/>
    <property type="match status" value="1"/>
</dbReference>
<gene>
    <name evidence="1" type="ORF">FKZ61_08825</name>
</gene>
<evidence type="ECO:0000313" key="2">
    <source>
        <dbReference type="Proteomes" id="UP000317371"/>
    </source>
</evidence>
<sequence>MNKLDSQIARRIIDTVAANGIPPAYGFQFFTAGLEPYLSVIDEEYLSTFIKQGGSAFKMVVGVYGGGKTHFLYCVRDLAWKNQFAVSYVSLAPGESPFHRLDLVYKAIIKGLLPPLSAEELLSGYEQGIVPFIRSWYSMKYQEARNDGVSVEDLRERLLSEIENIQGIESISFSKAVKAAFKALLDRQEEDFLNICQWLTGEGFDRTVHGRFGILQRIDRTTAFTMIRSLVQWVKQIGFSGLVILLDEAERVPSLSTKQRELHLNNLRELIDECGHTNFQSVMIFYAVPDENFLEGRTQIYEALRQRVATVFDELNPTGVKIELERIPGDPLTLLTEIGTGLRRVYEVAYASKLDDSLVLHTIRQTAEAAYEQRYGDIGYKRLFVQKVIQGFHYLRQKGSPPSPEDLDF</sequence>
<dbReference type="AlphaFoldDB" id="A0A540VHD7"/>
<evidence type="ECO:0000313" key="1">
    <source>
        <dbReference type="EMBL" id="TQE96175.1"/>
    </source>
</evidence>
<proteinExistence type="predicted"/>
<dbReference type="InterPro" id="IPR021228">
    <property type="entry name" value="BrxD"/>
</dbReference>
<dbReference type="RefSeq" id="WP_141609728.1">
    <property type="nucleotide sequence ID" value="NZ_VIGC02000009.1"/>
</dbReference>
<protein>
    <recommendedName>
        <fullName evidence="3">DUF2791 family P-loop domain-containing protein</fullName>
    </recommendedName>
</protein>
<evidence type="ECO:0008006" key="3">
    <source>
        <dbReference type="Google" id="ProtNLM"/>
    </source>
</evidence>
<reference evidence="1 2" key="1">
    <citation type="submission" date="2019-06" db="EMBL/GenBank/DDBJ databases">
        <title>Genome sequence of Litorilinea aerophila BAA-2444.</title>
        <authorList>
            <person name="Maclea K.S."/>
            <person name="Maurais E.G."/>
            <person name="Iannazzi L.C."/>
        </authorList>
    </citation>
    <scope>NUCLEOTIDE SEQUENCE [LARGE SCALE GENOMIC DNA]</scope>
    <source>
        <strain evidence="1 2">ATCC BAA-2444</strain>
    </source>
</reference>
<comment type="caution">
    <text evidence="1">The sequence shown here is derived from an EMBL/GenBank/DDBJ whole genome shotgun (WGS) entry which is preliminary data.</text>
</comment>
<name>A0A540VHD7_9CHLR</name>